<dbReference type="STRING" id="1122155.SAMN02745158_00643"/>
<organism evidence="1 2">
    <name type="scientific">Lactonifactor longoviformis DSM 17459</name>
    <dbReference type="NCBI Taxonomy" id="1122155"/>
    <lineage>
        <taxon>Bacteria</taxon>
        <taxon>Bacillati</taxon>
        <taxon>Bacillota</taxon>
        <taxon>Clostridia</taxon>
        <taxon>Eubacteriales</taxon>
        <taxon>Clostridiaceae</taxon>
        <taxon>Lactonifactor</taxon>
    </lineage>
</organism>
<reference evidence="1 2" key="1">
    <citation type="submission" date="2016-11" db="EMBL/GenBank/DDBJ databases">
        <authorList>
            <person name="Jaros S."/>
            <person name="Januszkiewicz K."/>
            <person name="Wedrychowicz H."/>
        </authorList>
    </citation>
    <scope>NUCLEOTIDE SEQUENCE [LARGE SCALE GENOMIC DNA]</scope>
    <source>
        <strain evidence="1 2">DSM 17459</strain>
    </source>
</reference>
<dbReference type="AlphaFoldDB" id="A0A1M4TYU8"/>
<dbReference type="OrthoDB" id="1957105at2"/>
<keyword evidence="2" id="KW-1185">Reference proteome</keyword>
<sequence>MKREELLERLAEELGYDYISDLHIMNKYDDMLKILGDISPDEYSLGEWNSAVQYLLREEIVLESSRKAREYLMEILRNRH</sequence>
<dbReference type="Proteomes" id="UP000184245">
    <property type="component" value="Unassembled WGS sequence"/>
</dbReference>
<evidence type="ECO:0000313" key="1">
    <source>
        <dbReference type="EMBL" id="SHE49629.1"/>
    </source>
</evidence>
<evidence type="ECO:0000313" key="2">
    <source>
        <dbReference type="Proteomes" id="UP000184245"/>
    </source>
</evidence>
<dbReference type="EMBL" id="FQVI01000002">
    <property type="protein sequence ID" value="SHE49629.1"/>
    <property type="molecule type" value="Genomic_DNA"/>
</dbReference>
<dbReference type="RefSeq" id="WP_072848950.1">
    <property type="nucleotide sequence ID" value="NZ_FQVI01000002.1"/>
</dbReference>
<gene>
    <name evidence="1" type="ORF">SAMN02745158_00643</name>
</gene>
<protein>
    <submittedName>
        <fullName evidence="1">Uncharacterized protein</fullName>
    </submittedName>
</protein>
<accession>A0A1M4TYU8</accession>
<name>A0A1M4TYU8_9CLOT</name>
<proteinExistence type="predicted"/>